<reference evidence="2" key="1">
    <citation type="submission" date="2021-02" db="EMBL/GenBank/DDBJ databases">
        <authorList>
            <person name="Syme A R."/>
            <person name="Syme A R."/>
            <person name="Moolhuijzen P."/>
        </authorList>
    </citation>
    <scope>NUCLEOTIDE SEQUENCE</scope>
    <source>
        <strain evidence="2">W1-1</strain>
    </source>
</reference>
<proteinExistence type="predicted"/>
<dbReference type="AlphaFoldDB" id="A0A6S6V6S3"/>
<sequence>MSPHESPAYIAGLRERMAAIRGNGRLLKNRLNGTVHHTGRDSHDKPTRQSLAASLAEHLKDSKDLTRPKTPDAPDERPDSLELDDAELPMDVKDNGKDVVVQDSKHIEGGETNVYGPNLNYRQVGKARLEGGTETYTGSLKYAVVGKRRGKEIQKALRELESESSANGEKNTAPPPTRSTPSLLRSIIGAPASSSGSFESNPYPGDAPSWFQNTGNYSAASLARPLSRHHMTPLTPSSHPSNFSIFPAGRAISPITPFGVSQHRLTPTNPCIRDSGPEPSVEWFDRNVAFGSNHPYFNMTPQQRRAYWEDLSGYFNSSRESRSPLDDTPLRPPRQRHIPDNERLGAQTSSRPPDQYQNQQLLFGSTLQAHAAPNPHRDLGASYWNNLSPEARRLAREYQSSTPPSAIRQTQEKSPSPADTQTGTEEKKKSTTGLLIKKLTCRPGAATPVFMATPASNPFSAEPAPQKYGIAYLRRKIQRASQKEKQGEMYHDSMDLQLSPSEEATPPPPSHSRQNQVSTPHLTFPPVCLSSMIQRAPASIRSTDNLHSNTQPNIQPGVRTTSLINRSNSNDENISNVRIAALHLRSNTARAIREAMLKPGMEGKMANVAATGPRRERYEGWGREVWVEGGNESEERGGVDIAYPRSALHATAPTPLPLQPSLPQADQALPRNLRFAPNPPRTETNIPRLASPLENVPDMQTPRYPNYNHNYGQTNTALPRRRRTVSQPSAAGHVGRDANDNEEFPMRAGARRVLRERDSG</sequence>
<feature type="compositionally biased region" description="Polar residues" evidence="1">
    <location>
        <begin position="346"/>
        <end position="356"/>
    </location>
</feature>
<dbReference type="EMBL" id="HG992977">
    <property type="protein sequence ID" value="CAE6999170.1"/>
    <property type="molecule type" value="Genomic_DNA"/>
</dbReference>
<evidence type="ECO:0000313" key="2">
    <source>
        <dbReference type="EMBL" id="CAE6999170.1"/>
    </source>
</evidence>
<protein>
    <submittedName>
        <fullName evidence="2">Uncharacterized protein</fullName>
    </submittedName>
</protein>
<dbReference type="Proteomes" id="UP000472372">
    <property type="component" value="Chromosome 1"/>
</dbReference>
<feature type="compositionally biased region" description="Basic and acidic residues" evidence="1">
    <location>
        <begin position="38"/>
        <end position="47"/>
    </location>
</feature>
<feature type="region of interest" description="Disordered" evidence="1">
    <location>
        <begin position="29"/>
        <end position="48"/>
    </location>
</feature>
<name>A0A6S6V6S3_9PLEO</name>
<feature type="region of interest" description="Disordered" evidence="1">
    <location>
        <begin position="674"/>
        <end position="696"/>
    </location>
</feature>
<feature type="region of interest" description="Disordered" evidence="1">
    <location>
        <begin position="159"/>
        <end position="183"/>
    </location>
</feature>
<gene>
    <name evidence="2" type="ORF">PTTW11_00848</name>
</gene>
<organism evidence="2 3">
    <name type="scientific">Pyrenophora teres f. teres</name>
    <dbReference type="NCBI Taxonomy" id="97479"/>
    <lineage>
        <taxon>Eukaryota</taxon>
        <taxon>Fungi</taxon>
        <taxon>Dikarya</taxon>
        <taxon>Ascomycota</taxon>
        <taxon>Pezizomycotina</taxon>
        <taxon>Dothideomycetes</taxon>
        <taxon>Pleosporomycetidae</taxon>
        <taxon>Pleosporales</taxon>
        <taxon>Pleosporineae</taxon>
        <taxon>Pleosporaceae</taxon>
        <taxon>Pyrenophora</taxon>
    </lineage>
</organism>
<feature type="region of interest" description="Disordered" evidence="1">
    <location>
        <begin position="317"/>
        <end position="356"/>
    </location>
</feature>
<accession>A0A6S6V6S3</accession>
<evidence type="ECO:0000313" key="3">
    <source>
        <dbReference type="Proteomes" id="UP000472372"/>
    </source>
</evidence>
<feature type="compositionally biased region" description="Polar residues" evidence="1">
    <location>
        <begin position="398"/>
        <end position="419"/>
    </location>
</feature>
<feature type="region of interest" description="Disordered" evidence="1">
    <location>
        <begin position="719"/>
        <end position="760"/>
    </location>
</feature>
<feature type="compositionally biased region" description="Basic and acidic residues" evidence="1">
    <location>
        <begin position="57"/>
        <end position="80"/>
    </location>
</feature>
<feature type="compositionally biased region" description="Basic and acidic residues" evidence="1">
    <location>
        <begin position="319"/>
        <end position="329"/>
    </location>
</feature>
<feature type="region of interest" description="Disordered" evidence="1">
    <location>
        <begin position="395"/>
        <end position="435"/>
    </location>
</feature>
<feature type="region of interest" description="Disordered" evidence="1">
    <location>
        <begin position="498"/>
        <end position="523"/>
    </location>
</feature>
<evidence type="ECO:0000256" key="1">
    <source>
        <dbReference type="SAM" id="MobiDB-lite"/>
    </source>
</evidence>
<feature type="region of interest" description="Disordered" evidence="1">
    <location>
        <begin position="57"/>
        <end position="94"/>
    </location>
</feature>